<accession>D8SP80</accession>
<organism evidence="2">
    <name type="scientific">Selaginella moellendorffii</name>
    <name type="common">Spikemoss</name>
    <dbReference type="NCBI Taxonomy" id="88036"/>
    <lineage>
        <taxon>Eukaryota</taxon>
        <taxon>Viridiplantae</taxon>
        <taxon>Streptophyta</taxon>
        <taxon>Embryophyta</taxon>
        <taxon>Tracheophyta</taxon>
        <taxon>Lycopodiopsida</taxon>
        <taxon>Selaginellales</taxon>
        <taxon>Selaginellaceae</taxon>
        <taxon>Selaginella</taxon>
    </lineage>
</organism>
<reference evidence="1 2" key="1">
    <citation type="journal article" date="2011" name="Science">
        <title>The Selaginella genome identifies genetic changes associated with the evolution of vascular plants.</title>
        <authorList>
            <person name="Banks J.A."/>
            <person name="Nishiyama T."/>
            <person name="Hasebe M."/>
            <person name="Bowman J.L."/>
            <person name="Gribskov M."/>
            <person name="dePamphilis C."/>
            <person name="Albert V.A."/>
            <person name="Aono N."/>
            <person name="Aoyama T."/>
            <person name="Ambrose B.A."/>
            <person name="Ashton N.W."/>
            <person name="Axtell M.J."/>
            <person name="Barker E."/>
            <person name="Barker M.S."/>
            <person name="Bennetzen J.L."/>
            <person name="Bonawitz N.D."/>
            <person name="Chapple C."/>
            <person name="Cheng C."/>
            <person name="Correa L.G."/>
            <person name="Dacre M."/>
            <person name="DeBarry J."/>
            <person name="Dreyer I."/>
            <person name="Elias M."/>
            <person name="Engstrom E.M."/>
            <person name="Estelle M."/>
            <person name="Feng L."/>
            <person name="Finet C."/>
            <person name="Floyd S.K."/>
            <person name="Frommer W.B."/>
            <person name="Fujita T."/>
            <person name="Gramzow L."/>
            <person name="Gutensohn M."/>
            <person name="Harholt J."/>
            <person name="Hattori M."/>
            <person name="Heyl A."/>
            <person name="Hirai T."/>
            <person name="Hiwatashi Y."/>
            <person name="Ishikawa M."/>
            <person name="Iwata M."/>
            <person name="Karol K.G."/>
            <person name="Koehler B."/>
            <person name="Kolukisaoglu U."/>
            <person name="Kubo M."/>
            <person name="Kurata T."/>
            <person name="Lalonde S."/>
            <person name="Li K."/>
            <person name="Li Y."/>
            <person name="Litt A."/>
            <person name="Lyons E."/>
            <person name="Manning G."/>
            <person name="Maruyama T."/>
            <person name="Michael T.P."/>
            <person name="Mikami K."/>
            <person name="Miyazaki S."/>
            <person name="Morinaga S."/>
            <person name="Murata T."/>
            <person name="Mueller-Roeber B."/>
            <person name="Nelson D.R."/>
            <person name="Obara M."/>
            <person name="Oguri Y."/>
            <person name="Olmstead R.G."/>
            <person name="Onodera N."/>
            <person name="Petersen B.L."/>
            <person name="Pils B."/>
            <person name="Prigge M."/>
            <person name="Rensing S.A."/>
            <person name="Riano-Pachon D.M."/>
            <person name="Roberts A.W."/>
            <person name="Sato Y."/>
            <person name="Scheller H.V."/>
            <person name="Schulz B."/>
            <person name="Schulz C."/>
            <person name="Shakirov E.V."/>
            <person name="Shibagaki N."/>
            <person name="Shinohara N."/>
            <person name="Shippen D.E."/>
            <person name="Soerensen I."/>
            <person name="Sotooka R."/>
            <person name="Sugimoto N."/>
            <person name="Sugita M."/>
            <person name="Sumikawa N."/>
            <person name="Tanurdzic M."/>
            <person name="Theissen G."/>
            <person name="Ulvskov P."/>
            <person name="Wakazuki S."/>
            <person name="Weng J.K."/>
            <person name="Willats W.W."/>
            <person name="Wipf D."/>
            <person name="Wolf P.G."/>
            <person name="Yang L."/>
            <person name="Zimmer A.D."/>
            <person name="Zhu Q."/>
            <person name="Mitros T."/>
            <person name="Hellsten U."/>
            <person name="Loque D."/>
            <person name="Otillar R."/>
            <person name="Salamov A."/>
            <person name="Schmutz J."/>
            <person name="Shapiro H."/>
            <person name="Lindquist E."/>
            <person name="Lucas S."/>
            <person name="Rokhsar D."/>
            <person name="Grigoriev I.V."/>
        </authorList>
    </citation>
    <scope>NUCLEOTIDE SEQUENCE [LARGE SCALE GENOMIC DNA]</scope>
</reference>
<dbReference type="EMBL" id="GL377631">
    <property type="protein sequence ID" value="EFJ13735.1"/>
    <property type="molecule type" value="Genomic_DNA"/>
</dbReference>
<name>D8SP80_SELML</name>
<dbReference type="AlphaFoldDB" id="D8SP80"/>
<gene>
    <name evidence="1" type="ORF">SELMODRAFT_424231</name>
</gene>
<keyword evidence="2" id="KW-1185">Reference proteome</keyword>
<protein>
    <submittedName>
        <fullName evidence="1">Uncharacterized protein</fullName>
    </submittedName>
</protein>
<sequence length="155" mass="17425">MPCSTVTEQGAPVFKSTGYLGGVVVAPQLGLYQEGRVTTSKCRELELTPIAEVLEELQTSDYKNETDMIMALKSHQQMLLEFAPVSWKLPEEEWMDTHPLEEFAEAAKSIKTRPLRAGKAPRGKLLSRQELKATEELEARKVLAMRKQMVKTVYG</sequence>
<evidence type="ECO:0000313" key="1">
    <source>
        <dbReference type="EMBL" id="EFJ13735.1"/>
    </source>
</evidence>
<dbReference type="Gramene" id="EFJ13735">
    <property type="protein sequence ID" value="EFJ13735"/>
    <property type="gene ID" value="SELMODRAFT_424231"/>
</dbReference>
<dbReference type="InParanoid" id="D8SP80"/>
<dbReference type="Proteomes" id="UP000001514">
    <property type="component" value="Unassembled WGS sequence"/>
</dbReference>
<dbReference type="KEGG" id="smo:SELMODRAFT_424231"/>
<dbReference type="HOGENOM" id="CLU_1698515_0_0_1"/>
<proteinExistence type="predicted"/>
<evidence type="ECO:0000313" key="2">
    <source>
        <dbReference type="Proteomes" id="UP000001514"/>
    </source>
</evidence>